<name>A0A6B3NH27_9CYAN</name>
<gene>
    <name evidence="1" type="ORF">F6J89_26265</name>
</gene>
<organism evidence="1">
    <name type="scientific">Symploca sp. SIO1C4</name>
    <dbReference type="NCBI Taxonomy" id="2607765"/>
    <lineage>
        <taxon>Bacteria</taxon>
        <taxon>Bacillati</taxon>
        <taxon>Cyanobacteriota</taxon>
        <taxon>Cyanophyceae</taxon>
        <taxon>Coleofasciculales</taxon>
        <taxon>Coleofasciculaceae</taxon>
        <taxon>Symploca</taxon>
    </lineage>
</organism>
<sequence>MGRGGDGETRRNNEMNHEQVIQQFQTRCDKNVALTPSPSPKVGRGEQMIAEKGLDEFANSIDYYTIQC</sequence>
<dbReference type="EMBL" id="JAAHFQ010000703">
    <property type="protein sequence ID" value="NER31027.1"/>
    <property type="molecule type" value="Genomic_DNA"/>
</dbReference>
<protein>
    <submittedName>
        <fullName evidence="1">Uncharacterized protein</fullName>
    </submittedName>
</protein>
<accession>A0A6B3NH27</accession>
<comment type="caution">
    <text evidence="1">The sequence shown here is derived from an EMBL/GenBank/DDBJ whole genome shotgun (WGS) entry which is preliminary data.</text>
</comment>
<proteinExistence type="predicted"/>
<reference evidence="1" key="1">
    <citation type="submission" date="2019-11" db="EMBL/GenBank/DDBJ databases">
        <title>Genomic insights into an expanded diversity of filamentous marine cyanobacteria reveals the extraordinary biosynthetic potential of Moorea and Okeania.</title>
        <authorList>
            <person name="Ferreira Leao T."/>
            <person name="Wang M."/>
            <person name="Moss N."/>
            <person name="Da Silva R."/>
            <person name="Sanders J."/>
            <person name="Nurk S."/>
            <person name="Gurevich A."/>
            <person name="Humphrey G."/>
            <person name="Reher R."/>
            <person name="Zhu Q."/>
            <person name="Belda-Ferre P."/>
            <person name="Glukhov E."/>
            <person name="Rex R."/>
            <person name="Dorrestein P.C."/>
            <person name="Knight R."/>
            <person name="Pevzner P."/>
            <person name="Gerwick W.H."/>
            <person name="Gerwick L."/>
        </authorList>
    </citation>
    <scope>NUCLEOTIDE SEQUENCE</scope>
    <source>
        <strain evidence="1">SIO1C4</strain>
    </source>
</reference>
<dbReference type="AlphaFoldDB" id="A0A6B3NH27"/>
<evidence type="ECO:0000313" key="1">
    <source>
        <dbReference type="EMBL" id="NER31027.1"/>
    </source>
</evidence>